<feature type="region of interest" description="Disordered" evidence="1">
    <location>
        <begin position="99"/>
        <end position="139"/>
    </location>
</feature>
<dbReference type="EMBL" id="JAYMYR010000017">
    <property type="protein sequence ID" value="KAK7327297.1"/>
    <property type="molecule type" value="Genomic_DNA"/>
</dbReference>
<reference evidence="2 3" key="1">
    <citation type="submission" date="2024-01" db="EMBL/GenBank/DDBJ databases">
        <title>The genomes of 5 underutilized Papilionoideae crops provide insights into root nodulation and disease resistanc.</title>
        <authorList>
            <person name="Jiang F."/>
        </authorList>
    </citation>
    <scope>NUCLEOTIDE SEQUENCE [LARGE SCALE GENOMIC DNA]</scope>
    <source>
        <strain evidence="2">JINMINGXINNONG_FW02</strain>
        <tissue evidence="2">Leaves</tissue>
    </source>
</reference>
<evidence type="ECO:0000256" key="1">
    <source>
        <dbReference type="SAM" id="MobiDB-lite"/>
    </source>
</evidence>
<comment type="caution">
    <text evidence="2">The sequence shown here is derived from an EMBL/GenBank/DDBJ whole genome shotgun (WGS) entry which is preliminary data.</text>
</comment>
<proteinExistence type="predicted"/>
<name>A0AAN9L0V9_PHACN</name>
<dbReference type="AlphaFoldDB" id="A0AAN9L0V9"/>
<gene>
    <name evidence="2" type="ORF">VNO80_31665</name>
</gene>
<feature type="compositionally biased region" description="Basic and acidic residues" evidence="1">
    <location>
        <begin position="116"/>
        <end position="126"/>
    </location>
</feature>
<organism evidence="2 3">
    <name type="scientific">Phaseolus coccineus</name>
    <name type="common">Scarlet runner bean</name>
    <name type="synonym">Phaseolus multiflorus</name>
    <dbReference type="NCBI Taxonomy" id="3886"/>
    <lineage>
        <taxon>Eukaryota</taxon>
        <taxon>Viridiplantae</taxon>
        <taxon>Streptophyta</taxon>
        <taxon>Embryophyta</taxon>
        <taxon>Tracheophyta</taxon>
        <taxon>Spermatophyta</taxon>
        <taxon>Magnoliopsida</taxon>
        <taxon>eudicotyledons</taxon>
        <taxon>Gunneridae</taxon>
        <taxon>Pentapetalae</taxon>
        <taxon>rosids</taxon>
        <taxon>fabids</taxon>
        <taxon>Fabales</taxon>
        <taxon>Fabaceae</taxon>
        <taxon>Papilionoideae</taxon>
        <taxon>50 kb inversion clade</taxon>
        <taxon>NPAAA clade</taxon>
        <taxon>indigoferoid/millettioid clade</taxon>
        <taxon>Phaseoleae</taxon>
        <taxon>Phaseolus</taxon>
    </lineage>
</organism>
<evidence type="ECO:0000313" key="3">
    <source>
        <dbReference type="Proteomes" id="UP001374584"/>
    </source>
</evidence>
<keyword evidence="3" id="KW-1185">Reference proteome</keyword>
<evidence type="ECO:0000313" key="2">
    <source>
        <dbReference type="EMBL" id="KAK7327297.1"/>
    </source>
</evidence>
<sequence length="284" mass="32112">MPRALPMPACLAPRRCPHASRPGDVRMPRALAMPACLAPWRCPHASRPGDARMPRALAMFLQEVYESSSSFSDSETTSFYIPYNYKNEIDKEINSFKGVTSRPYKENGDRLSGNGKRGDRPARTEKPATTYGDHSQGKSTSCNLICSRVKLHDHHRFKKTATETKYRTQRFAPVIPKGWKVPSAMRITPSQYSHCHENLLKCSMAITGSQAGAWGILSRSARREKRKMKYGHVASLRTWSYCSEGLSLPTCRTCSTFVLETRAPLHLRETRHRAITSRAMTIHR</sequence>
<dbReference type="Proteomes" id="UP001374584">
    <property type="component" value="Unassembled WGS sequence"/>
</dbReference>
<accession>A0AAN9L0V9</accession>
<protein>
    <submittedName>
        <fullName evidence="2">Uncharacterized protein</fullName>
    </submittedName>
</protein>